<proteinExistence type="predicted"/>
<sequence>MATFKEKAKIYVNFIKDNFMLVAKDGQIKRFYDDQNHWRIQEDFILNKATGRDVILKSRQLGFSSIILAIFTTDFLLKDNSYSMVIADKSDNAEDLLSRVKFYIKSFEEINKVKLDLKYNSKYELYNEQLNSTYKIGTAENKEVGRSKSLTGLHASEFAYYPDPEAILRSALQAVVPEGKIFIETTSNGFNFFKTFWEECKRKERPFNPLFYKASDFYSQDLLNQKKLELKEFFSQEYPETDIEAFISSGALYFDKQALKWYLDNIKEPIKNDLIYVQTV</sequence>
<reference evidence="1" key="1">
    <citation type="journal article" date="2020" name="mSystems">
        <title>Genome- and Community-Level Interaction Insights into Carbon Utilization and Element Cycling Functions of Hydrothermarchaeota in Hydrothermal Sediment.</title>
        <authorList>
            <person name="Zhou Z."/>
            <person name="Liu Y."/>
            <person name="Xu W."/>
            <person name="Pan J."/>
            <person name="Luo Z.H."/>
            <person name="Li M."/>
        </authorList>
    </citation>
    <scope>NUCLEOTIDE SEQUENCE [LARGE SCALE GENOMIC DNA]</scope>
    <source>
        <strain evidence="1">SpSt-1042</strain>
    </source>
</reference>
<dbReference type="AlphaFoldDB" id="A0A7C5YS32"/>
<gene>
    <name evidence="1" type="ORF">ENL96_01750</name>
</gene>
<dbReference type="InterPro" id="IPR027417">
    <property type="entry name" value="P-loop_NTPase"/>
</dbReference>
<accession>A0A7C5YS32</accession>
<evidence type="ECO:0000313" key="1">
    <source>
        <dbReference type="EMBL" id="HHR92215.1"/>
    </source>
</evidence>
<protein>
    <submittedName>
        <fullName evidence="1">Uncharacterized protein</fullName>
    </submittedName>
</protein>
<organism evidence="1">
    <name type="scientific">candidate division CPR3 bacterium</name>
    <dbReference type="NCBI Taxonomy" id="2268181"/>
    <lineage>
        <taxon>Bacteria</taxon>
        <taxon>Bacteria division CPR3</taxon>
    </lineage>
</organism>
<name>A0A7C5YS32_UNCC3</name>
<comment type="caution">
    <text evidence="1">The sequence shown here is derived from an EMBL/GenBank/DDBJ whole genome shotgun (WGS) entry which is preliminary data.</text>
</comment>
<dbReference type="EMBL" id="DRVY01000049">
    <property type="protein sequence ID" value="HHR92215.1"/>
    <property type="molecule type" value="Genomic_DNA"/>
</dbReference>
<dbReference type="Gene3D" id="3.40.50.300">
    <property type="entry name" value="P-loop containing nucleotide triphosphate hydrolases"/>
    <property type="match status" value="1"/>
</dbReference>